<dbReference type="InterPro" id="IPR012480">
    <property type="entry name" value="Hepar_II_III_C"/>
</dbReference>
<feature type="region of interest" description="Disordered" evidence="3">
    <location>
        <begin position="31"/>
        <end position="61"/>
    </location>
</feature>
<dbReference type="InterPro" id="IPR001119">
    <property type="entry name" value="SLH_dom"/>
</dbReference>
<evidence type="ECO:0000259" key="5">
    <source>
        <dbReference type="PROSITE" id="PS50853"/>
    </source>
</evidence>
<dbReference type="InterPro" id="IPR032812">
    <property type="entry name" value="SbsA_Ig"/>
</dbReference>
<comment type="subcellular location">
    <subcellularLocation>
        <location evidence="1">Cell envelope</location>
    </subcellularLocation>
</comment>
<feature type="domain" description="SLH" evidence="6">
    <location>
        <begin position="2422"/>
        <end position="2485"/>
    </location>
</feature>
<dbReference type="Pfam" id="PF00041">
    <property type="entry name" value="fn3"/>
    <property type="match status" value="1"/>
</dbReference>
<dbReference type="SUPFAM" id="SSF48230">
    <property type="entry name" value="Chondroitin AC/alginate lyase"/>
    <property type="match status" value="1"/>
</dbReference>
<dbReference type="Pfam" id="PF13205">
    <property type="entry name" value="Big_5"/>
    <property type="match status" value="1"/>
</dbReference>
<evidence type="ECO:0000256" key="1">
    <source>
        <dbReference type="ARBA" id="ARBA00004196"/>
    </source>
</evidence>
<dbReference type="SUPFAM" id="SSF49265">
    <property type="entry name" value="Fibronectin type III"/>
    <property type="match status" value="1"/>
</dbReference>
<comment type="caution">
    <text evidence="7">The sequence shown here is derived from an EMBL/GenBank/DDBJ whole genome shotgun (WGS) entry which is preliminary data.</text>
</comment>
<accession>A0ABS4J1W8</accession>
<dbReference type="PANTHER" id="PTHR43308:SF5">
    <property type="entry name" value="S-LAYER PROTEIN _ PEPTIDOGLYCAN ENDO-BETA-N-ACETYLGLUCOSAMINIDASE"/>
    <property type="match status" value="1"/>
</dbReference>
<dbReference type="PROSITE" id="PS51272">
    <property type="entry name" value="SLH"/>
    <property type="match status" value="3"/>
</dbReference>
<dbReference type="Gene3D" id="2.60.40.1190">
    <property type="match status" value="1"/>
</dbReference>
<feature type="domain" description="Fibronectin type-III" evidence="5">
    <location>
        <begin position="2212"/>
        <end position="2301"/>
    </location>
</feature>
<keyword evidence="8" id="KW-1185">Reference proteome</keyword>
<dbReference type="Proteomes" id="UP001519287">
    <property type="component" value="Unassembled WGS sequence"/>
</dbReference>
<dbReference type="InterPro" id="IPR013784">
    <property type="entry name" value="Carb-bd-like_fold"/>
</dbReference>
<dbReference type="CDD" id="cd00063">
    <property type="entry name" value="FN3"/>
    <property type="match status" value="1"/>
</dbReference>
<evidence type="ECO:0000313" key="7">
    <source>
        <dbReference type="EMBL" id="MBP1993778.1"/>
    </source>
</evidence>
<organism evidence="7 8">
    <name type="scientific">Paenibacillus eucommiae</name>
    <dbReference type="NCBI Taxonomy" id="1355755"/>
    <lineage>
        <taxon>Bacteria</taxon>
        <taxon>Bacillati</taxon>
        <taxon>Bacillota</taxon>
        <taxon>Bacilli</taxon>
        <taxon>Bacillales</taxon>
        <taxon>Paenibacillaceae</taxon>
        <taxon>Paenibacillus</taxon>
    </lineage>
</organism>
<protein>
    <submittedName>
        <fullName evidence="7">Uncharacterized protein</fullName>
    </submittedName>
</protein>
<dbReference type="SMART" id="SM00060">
    <property type="entry name" value="FN3"/>
    <property type="match status" value="1"/>
</dbReference>
<dbReference type="Pfam" id="PF07940">
    <property type="entry name" value="Hepar_II_III_C"/>
    <property type="match status" value="1"/>
</dbReference>
<evidence type="ECO:0000256" key="3">
    <source>
        <dbReference type="SAM" id="MobiDB-lite"/>
    </source>
</evidence>
<dbReference type="Gene3D" id="2.70.98.70">
    <property type="match status" value="1"/>
</dbReference>
<dbReference type="SUPFAM" id="SSF49452">
    <property type="entry name" value="Starch-binding domain-like"/>
    <property type="match status" value="1"/>
</dbReference>
<proteinExistence type="predicted"/>
<dbReference type="Gene3D" id="2.60.40.1120">
    <property type="entry name" value="Carboxypeptidase-like, regulatory domain"/>
    <property type="match status" value="1"/>
</dbReference>
<sequence>MRKYIALSMALVLMFSFIPFAARGMAAEPNGSEGSILSKGTNGTNDTNGMLLNEPEEPEEGYPVKVDANKWAIVRAASAPPIVDGKLDESFWQQAAGLGDFRTTYYNKPVTDSPEYRISYDDTSLYIGGEFQQQEGETLSSIEIILRKPASPQAYYVASIPVDPTSRLAWLNWKAGETAGGQSLQEIKLSPFPFVLKENETNSTVGIEAAIPLSSFSISEGIAPGEEWGVNIVHVHNLNTQPMIAWAPIRTSMYDDTALEPGGPVNLQTNVPDQSRFGSIFFESFPEGEPWLPSEWELDDIGFTEKQLTFKREVTSPPVQLQYRLSWIDPKGHEQELLQFSQVNDGDYSTITFEHPAALIEGQYQLRVLTYENVPGDGQLAIYSFDRHSLIEAGNAKYAAGSSGSGTALTPVTPAPPSLEVQEIMDLIPEQSGFAEVGLPEKPSLTPTFSLYALSADGQSLVAADTGTVYPNALYPETQHLTVTNRKGEAMDYPYYEDAQGKKYFLSARLWYEQRERAVARTNAVASADPLGAARLLYQFVQAFDGYVPITNRGQNSYPASPSSGPPYNMFSGNWNIWNINDLRSMKPLLLAYEKVKQTDAFEVLSLETGVDVEKEIVEGMFIPSIDFVLSLPVFNYNVDPYIWEGLIAAGKTLDRPDYIHLAVEWMNHFVRTSFLADGFWKEVSLSYHNQVAYFIGVVMSELQGYSDPPGYISPRTGKRFDNLDLQSEFAILDRMDKISSILAYPNGKALPIQDTWAELAGNPLPDAGSVLLPSTGIGRLTLGEGAEQSQLYMMFTPKNGHHHYDPLNLTLFAEGQELMPDLGYTYTNYAQFTLSTIAHNTVVVDGKNMQFDSATKDGGRIERFVPDADMFQVMRASDPEAYPETSEYSREPWFIPFADGEADGPGDGGKGYVLDLFRVSGGDRHEYTLQGDANRNALFRTDLLLDTYGPYLLPPGTEVQQPKNYYDFGSAEGQYPGYIYVRDVQQAELEGDQYKVTLTTLDDSGKEQAKLGITGLLESGDNELYLGRSPSLRSTRLYGAGSAYDNNEEAEKYDMPKLVLRRSGTDLKSTFVTAMEPYRGTEGPRIEVMERLTPDQAPEGAVAVKVTYGATTDIILSNPGHPGQPVVIGDITLLGELGMIRLTNGVVEKMELIGGTLLKKGSQELTGADLLTGTVRKTLRQDNGQAADALVTDTPVPDTAIGRYIIVTHPDGSTSGFKIGDVREEQGQTILELAEQDPGFEIYQDGSSQQVYYPAKHWNGLHTFTIADMEAQAGVEQAALPTGSVTGTVYGPDSLPLPGATVNLAGYASITVTTDNEGQFQLSQVPQGSHRVLAAKPELSRKESGIVQVTAGETGIVSIALTDRTAPKWTEVVSETTIGDAVAFGIGDPIQATISEDGVVYLVPAGTMPTLPKLEAAVITVGGVVQGVKASGLAGVPIVLDTSGVASGSYVLYAIDSYGNNSDGFPVVSIPDDLTFIDNTNTSIEYSGAWTTLGNGSEGSGSVYYGDSQAFTKQPGAYADITFYGIEAQMISSKNISRGKAIIYVDGEYKETIDLYSLEPKFQQVIFETGVLPKGVHKIRIEAAADINPASQQNWAWVVFDALRVLREEQPPLELSGVTSGPLVSGEPVSARSSRQGILYLVPASTELTKEAIQTAASSSGSSVSVTAQVYGHLSTAGLTTGIYKVYAIDGSGNISAGSIDLTIVNSQDMMIDSANPVVRYSGAWNIVPDGGEGAGAIYYGGSQAHTKAQGAYAYIPFYGTAAQVIASSSYSRGKAKVYVDGEYKETIDLYSAETQFQKVVYDTGTLAEGMHVVRIEAAREVNANADPDWPWVVFDALQITPALPPVLSDVTSGPLVSGNSVSAVSSKQGTLYLVPSSTELTKVAIETAARISGTSAAVTANVYGHMSTAALTTGVYKVYAIDKAGNISIGSMDIEVFAPAAKIDNTNAVVKYSGTWNIVPNGGEGAGSIYYGGSQAHTKQQGAYVDIPFYGAAAQVIASMNFSRGKAKVYVDGEYKATLDLYSAEPELQKVVYDTGVLSEGMHVVRIEAAGEFNANADPDWPWVVFDALQVQSGEQVPPVVVGSSPINGAVDVSLNQVISVQFNHSIAEGTSYAGINLIKHSISEVSEEEPAEASVEASLEVPVEVAVVIEGSGLKITPVDSLDPGSTYTLTIPATAIKDQHAHELGEPYSLSFTTMEVPVDTTSPTWAEGSALTASDAAQTSIKLNWPAALDNVGIDGYRVYVDESVVATVYTNYNNYTVTGLAANTSYSFMVKAFDEAGNESSGLSRTAATLSYPPSNNQAYAERSGNANLEKLQVLLKGTALTLSPAFASNQLAYTVKTEAEQVEISVQTAHSASKVIINGQPVGSGFTVDLQEGKNEFKLVVTAENGTKQTYTLDILRTVSESKAEKPEGTGKSDNPKVSFTDIVGHWAESAIQEAVKRGLIQGYEDGTFHPEGEVTRAEFITLLVRALALPIMPVSADDIPFIDVASTKWYAGEVLAAYKAKIIQGVDERRFAPNEKISREQMAVLLARAYAFVSDRSVTEENQLSKGYRDGSSISPWALTEVNQVLQLGLMQGKGNGIFEPHSNASRAEAVQVMLNLLKIEQL</sequence>
<dbReference type="Gene3D" id="2.60.40.10">
    <property type="entry name" value="Immunoglobulins"/>
    <property type="match status" value="1"/>
</dbReference>
<evidence type="ECO:0000256" key="4">
    <source>
        <dbReference type="SAM" id="SignalP"/>
    </source>
</evidence>
<evidence type="ECO:0000313" key="8">
    <source>
        <dbReference type="Proteomes" id="UP001519287"/>
    </source>
</evidence>
<dbReference type="InterPro" id="IPR051465">
    <property type="entry name" value="Cell_Envelope_Struct_Comp"/>
</dbReference>
<name>A0ABS4J1W8_9BACL</name>
<dbReference type="InterPro" id="IPR025883">
    <property type="entry name" value="Cadherin-like_domain"/>
</dbReference>
<feature type="domain" description="SLH" evidence="6">
    <location>
        <begin position="2486"/>
        <end position="2548"/>
    </location>
</feature>
<keyword evidence="2 4" id="KW-0732">Signal</keyword>
<dbReference type="InterPro" id="IPR008929">
    <property type="entry name" value="Chondroitin_lyas"/>
</dbReference>
<dbReference type="PANTHER" id="PTHR43308">
    <property type="entry name" value="OUTER MEMBRANE PROTEIN ALPHA-RELATED"/>
    <property type="match status" value="1"/>
</dbReference>
<evidence type="ECO:0000259" key="6">
    <source>
        <dbReference type="PROSITE" id="PS51272"/>
    </source>
</evidence>
<dbReference type="Pfam" id="PF13620">
    <property type="entry name" value="CarboxypepD_reg"/>
    <property type="match status" value="1"/>
</dbReference>
<feature type="chain" id="PRO_5045369721" evidence="4">
    <location>
        <begin position="22"/>
        <end position="2611"/>
    </location>
</feature>
<gene>
    <name evidence="7" type="ORF">J2Z66_005404</name>
</gene>
<feature type="domain" description="SLH" evidence="6">
    <location>
        <begin position="2553"/>
        <end position="2611"/>
    </location>
</feature>
<reference evidence="7 8" key="1">
    <citation type="submission" date="2021-03" db="EMBL/GenBank/DDBJ databases">
        <title>Genomic Encyclopedia of Type Strains, Phase IV (KMG-IV): sequencing the most valuable type-strain genomes for metagenomic binning, comparative biology and taxonomic classification.</title>
        <authorList>
            <person name="Goeker M."/>
        </authorList>
    </citation>
    <scope>NUCLEOTIDE SEQUENCE [LARGE SCALE GENOMIC DNA]</scope>
    <source>
        <strain evidence="7 8">DSM 26048</strain>
    </source>
</reference>
<dbReference type="Pfam" id="PF12733">
    <property type="entry name" value="Cadherin-like"/>
    <property type="match status" value="1"/>
</dbReference>
<dbReference type="SUPFAM" id="SSF49344">
    <property type="entry name" value="CBD9-like"/>
    <property type="match status" value="1"/>
</dbReference>
<dbReference type="EMBL" id="JAGGLB010000021">
    <property type="protein sequence ID" value="MBP1993778.1"/>
    <property type="molecule type" value="Genomic_DNA"/>
</dbReference>
<feature type="compositionally biased region" description="Polar residues" evidence="3">
    <location>
        <begin position="32"/>
        <end position="50"/>
    </location>
</feature>
<dbReference type="Pfam" id="PF00395">
    <property type="entry name" value="SLH"/>
    <property type="match status" value="3"/>
</dbReference>
<dbReference type="Gene3D" id="1.50.10.100">
    <property type="entry name" value="Chondroitin AC/alginate lyase"/>
    <property type="match status" value="1"/>
</dbReference>
<dbReference type="RefSeq" id="WP_209975659.1">
    <property type="nucleotide sequence ID" value="NZ_JAGGLB010000021.1"/>
</dbReference>
<evidence type="ECO:0000256" key="2">
    <source>
        <dbReference type="ARBA" id="ARBA00022729"/>
    </source>
</evidence>
<dbReference type="Gene3D" id="2.60.120.260">
    <property type="entry name" value="Galactose-binding domain-like"/>
    <property type="match status" value="3"/>
</dbReference>
<feature type="signal peptide" evidence="4">
    <location>
        <begin position="1"/>
        <end position="21"/>
    </location>
</feature>
<dbReference type="InterPro" id="IPR003961">
    <property type="entry name" value="FN3_dom"/>
</dbReference>
<dbReference type="InterPro" id="IPR013783">
    <property type="entry name" value="Ig-like_fold"/>
</dbReference>
<dbReference type="InterPro" id="IPR036116">
    <property type="entry name" value="FN3_sf"/>
</dbReference>
<dbReference type="PROSITE" id="PS50853">
    <property type="entry name" value="FN3"/>
    <property type="match status" value="1"/>
</dbReference>